<dbReference type="AlphaFoldDB" id="A0A1T4SVA4"/>
<reference evidence="2 3" key="1">
    <citation type="submission" date="2017-02" db="EMBL/GenBank/DDBJ databases">
        <authorList>
            <person name="Peterson S.W."/>
        </authorList>
    </citation>
    <scope>NUCLEOTIDE SEQUENCE [LARGE SCALE GENOMIC DNA]</scope>
    <source>
        <strain evidence="2 3">USBA 369</strain>
    </source>
</reference>
<evidence type="ECO:0008006" key="4">
    <source>
        <dbReference type="Google" id="ProtNLM"/>
    </source>
</evidence>
<accession>A0A1T4SVA4</accession>
<organism evidence="2 3">
    <name type="scientific">Consotaella salsifontis</name>
    <dbReference type="NCBI Taxonomy" id="1365950"/>
    <lineage>
        <taxon>Bacteria</taxon>
        <taxon>Pseudomonadati</taxon>
        <taxon>Pseudomonadota</taxon>
        <taxon>Alphaproteobacteria</taxon>
        <taxon>Hyphomicrobiales</taxon>
        <taxon>Aurantimonadaceae</taxon>
        <taxon>Consotaella</taxon>
    </lineage>
</organism>
<gene>
    <name evidence="2" type="ORF">SAMN05428963_11497</name>
</gene>
<dbReference type="Proteomes" id="UP000190135">
    <property type="component" value="Unassembled WGS sequence"/>
</dbReference>
<sequence length="149" mass="16174">MTRYIVFEPPGEEARSDRALFVRDGWSFWALLFPFLWLFRYGLVISGLLVLIMDILVGVVAARAGLETAGTLVSFIIGLLVALEGPSLRAWRLRRRGWREGASLVAHDLSGAEQLYYAGGRESTAPSPSPQANSPSSGGPRPAPAGLFD</sequence>
<dbReference type="OrthoDB" id="7285394at2"/>
<name>A0A1T4SVA4_9HYPH</name>
<dbReference type="Pfam" id="PF10947">
    <property type="entry name" value="DUF2628"/>
    <property type="match status" value="1"/>
</dbReference>
<keyword evidence="3" id="KW-1185">Reference proteome</keyword>
<evidence type="ECO:0000313" key="2">
    <source>
        <dbReference type="EMBL" id="SKA32076.1"/>
    </source>
</evidence>
<feature type="region of interest" description="Disordered" evidence="1">
    <location>
        <begin position="120"/>
        <end position="149"/>
    </location>
</feature>
<evidence type="ECO:0000256" key="1">
    <source>
        <dbReference type="SAM" id="MobiDB-lite"/>
    </source>
</evidence>
<proteinExistence type="predicted"/>
<dbReference type="STRING" id="1365950.SAMN05428963_11497"/>
<dbReference type="EMBL" id="FUXL01000014">
    <property type="protein sequence ID" value="SKA32076.1"/>
    <property type="molecule type" value="Genomic_DNA"/>
</dbReference>
<evidence type="ECO:0000313" key="3">
    <source>
        <dbReference type="Proteomes" id="UP000190135"/>
    </source>
</evidence>
<dbReference type="InterPro" id="IPR024399">
    <property type="entry name" value="DUF2628"/>
</dbReference>
<protein>
    <recommendedName>
        <fullName evidence="4">DUF2628 domain-containing protein</fullName>
    </recommendedName>
</protein>
<feature type="compositionally biased region" description="Low complexity" evidence="1">
    <location>
        <begin position="130"/>
        <end position="149"/>
    </location>
</feature>
<dbReference type="RefSeq" id="WP_078709716.1">
    <property type="nucleotide sequence ID" value="NZ_FUXL01000014.1"/>
</dbReference>